<comment type="similarity">
    <text evidence="2">Belongs to the PheA/TfdB FAD monooxygenase family.</text>
</comment>
<dbReference type="Gene3D" id="3.50.50.60">
    <property type="entry name" value="FAD/NAD(P)-binding domain"/>
    <property type="match status" value="1"/>
</dbReference>
<dbReference type="OrthoDB" id="9782160at2"/>
<accession>A0A3S0ZX62</accession>
<dbReference type="InterPro" id="IPR002938">
    <property type="entry name" value="FAD-bd"/>
</dbReference>
<dbReference type="GO" id="GO:0016709">
    <property type="term" value="F:oxidoreductase activity, acting on paired donors, with incorporation or reduction of molecular oxygen, NAD(P)H as one donor, and incorporation of one atom of oxygen"/>
    <property type="evidence" value="ECO:0007669"/>
    <property type="project" value="UniProtKB-ARBA"/>
</dbReference>
<dbReference type="EMBL" id="RSCJ01000002">
    <property type="protein sequence ID" value="RUR85889.1"/>
    <property type="molecule type" value="Genomic_DNA"/>
</dbReference>
<evidence type="ECO:0000256" key="2">
    <source>
        <dbReference type="ARBA" id="ARBA00007801"/>
    </source>
</evidence>
<keyword evidence="4" id="KW-0274">FAD</keyword>
<keyword evidence="6" id="KW-0503">Monooxygenase</keyword>
<protein>
    <submittedName>
        <fullName evidence="6">FAD-binding monooxygenase</fullName>
    </submittedName>
</protein>
<dbReference type="PANTHER" id="PTHR43004:SF19">
    <property type="entry name" value="BINDING MONOOXYGENASE, PUTATIVE (JCVI)-RELATED"/>
    <property type="match status" value="1"/>
</dbReference>
<keyword evidence="6" id="KW-0560">Oxidoreductase</keyword>
<evidence type="ECO:0000259" key="5">
    <source>
        <dbReference type="Pfam" id="PF01494"/>
    </source>
</evidence>
<dbReference type="InterPro" id="IPR036249">
    <property type="entry name" value="Thioredoxin-like_sf"/>
</dbReference>
<comment type="cofactor">
    <cofactor evidence="1">
        <name>FAD</name>
        <dbReference type="ChEBI" id="CHEBI:57692"/>
    </cofactor>
</comment>
<dbReference type="PRINTS" id="PR00420">
    <property type="entry name" value="RNGMNOXGNASE"/>
</dbReference>
<dbReference type="Pfam" id="PF01494">
    <property type="entry name" value="FAD_binding_3"/>
    <property type="match status" value="1"/>
</dbReference>
<keyword evidence="3" id="KW-0285">Flavoprotein</keyword>
<comment type="caution">
    <text evidence="6">The sequence shown here is derived from an EMBL/GenBank/DDBJ whole genome shotgun (WGS) entry which is preliminary data.</text>
</comment>
<dbReference type="Pfam" id="PF21274">
    <property type="entry name" value="Rng_hyd_C"/>
    <property type="match status" value="1"/>
</dbReference>
<dbReference type="Gene3D" id="3.30.70.2450">
    <property type="match status" value="1"/>
</dbReference>
<dbReference type="STRING" id="211165.GCA_000317285_05930"/>
<dbReference type="SUPFAM" id="SSF51905">
    <property type="entry name" value="FAD/NAD(P)-binding domain"/>
    <property type="match status" value="1"/>
</dbReference>
<keyword evidence="7" id="KW-1185">Reference proteome</keyword>
<sequence>MSLDVLIVGAGPTGLLLAAQLARHGIKPRLIDQQPQPSTTSKALAVFARTLEIFDNLGIAEEAIKHGRKLYGANIHDDGKRIAHLSIDKIDSFFPFVLSLPQSETERILAQLVESFGVKIERPVTFTTLEQDAEGVTAILRHADGREERCRAAWLIGCDGAHSNVRKAAGLNYQGIDVQALFVLADIKSDWNLSTNNIQVFFSSSGVLAAFPLPGENNWRLIANLPPDTELPENPDLQLFQQLTTERSGLQAILSDPVWTSSFGIRQRIVDKCRAGRVFVAGDALASHSPVGGQGMNTGLQDAYNLAWKLALVIKNQAPIDLLDSYQAEREPVSKFLLLSTEWATRAVVQSNPAIKFLRRLLAGVTTSFAPVQRRITNTLSELNVNYRNSPIVQEDYPLPWLSRSPKAGVSVAPLKGARAPDVLVQTDKGQQRLYKVLINTQHHLLLFGSKLPKYPKLAQIAQEIEGKFPDIITVHIVLVSTKIAEELQWQGSTLLDPQGECHRRYGASSESLYLIRPDGYIGYRCQGADVNKLMAYLQKVNLT</sequence>
<feature type="domain" description="FAD-binding" evidence="5">
    <location>
        <begin position="3"/>
        <end position="335"/>
    </location>
</feature>
<dbReference type="Gene3D" id="3.40.30.120">
    <property type="match status" value="1"/>
</dbReference>
<dbReference type="PANTHER" id="PTHR43004">
    <property type="entry name" value="TRK SYSTEM POTASSIUM UPTAKE PROTEIN"/>
    <property type="match status" value="1"/>
</dbReference>
<evidence type="ECO:0000313" key="6">
    <source>
        <dbReference type="EMBL" id="RUR85889.1"/>
    </source>
</evidence>
<dbReference type="RefSeq" id="WP_016877936.1">
    <property type="nucleotide sequence ID" value="NZ_AJLN01000137.1"/>
</dbReference>
<gene>
    <name evidence="6" type="ORF">PCC6912_07140</name>
</gene>
<reference evidence="6 7" key="1">
    <citation type="journal article" date="2019" name="Genome Biol. Evol.">
        <title>Day and night: Metabolic profiles and evolutionary relationships of six axenic non-marine cyanobacteria.</title>
        <authorList>
            <person name="Will S.E."/>
            <person name="Henke P."/>
            <person name="Boedeker C."/>
            <person name="Huang S."/>
            <person name="Brinkmann H."/>
            <person name="Rohde M."/>
            <person name="Jarek M."/>
            <person name="Friedl T."/>
            <person name="Seufert S."/>
            <person name="Schumacher M."/>
            <person name="Overmann J."/>
            <person name="Neumann-Schaal M."/>
            <person name="Petersen J."/>
        </authorList>
    </citation>
    <scope>NUCLEOTIDE SEQUENCE [LARGE SCALE GENOMIC DNA]</scope>
    <source>
        <strain evidence="6 7">PCC 6912</strain>
    </source>
</reference>
<dbReference type="InterPro" id="IPR050641">
    <property type="entry name" value="RIFMO-like"/>
</dbReference>
<evidence type="ECO:0000313" key="7">
    <source>
        <dbReference type="Proteomes" id="UP000268857"/>
    </source>
</evidence>
<organism evidence="6 7">
    <name type="scientific">Chlorogloeopsis fritschii PCC 6912</name>
    <dbReference type="NCBI Taxonomy" id="211165"/>
    <lineage>
        <taxon>Bacteria</taxon>
        <taxon>Bacillati</taxon>
        <taxon>Cyanobacteriota</taxon>
        <taxon>Cyanophyceae</taxon>
        <taxon>Nostocales</taxon>
        <taxon>Chlorogloeopsidaceae</taxon>
        <taxon>Chlorogloeopsis</taxon>
    </lineage>
</organism>
<evidence type="ECO:0000256" key="3">
    <source>
        <dbReference type="ARBA" id="ARBA00022630"/>
    </source>
</evidence>
<proteinExistence type="inferred from homology"/>
<dbReference type="Proteomes" id="UP000268857">
    <property type="component" value="Unassembled WGS sequence"/>
</dbReference>
<name>A0A3S0ZX62_CHLFR</name>
<dbReference type="GO" id="GO:0071949">
    <property type="term" value="F:FAD binding"/>
    <property type="evidence" value="ECO:0007669"/>
    <property type="project" value="InterPro"/>
</dbReference>
<dbReference type="AlphaFoldDB" id="A0A3S0ZX62"/>
<dbReference type="InterPro" id="IPR036188">
    <property type="entry name" value="FAD/NAD-bd_sf"/>
</dbReference>
<evidence type="ECO:0000256" key="1">
    <source>
        <dbReference type="ARBA" id="ARBA00001974"/>
    </source>
</evidence>
<evidence type="ECO:0000256" key="4">
    <source>
        <dbReference type="ARBA" id="ARBA00022827"/>
    </source>
</evidence>
<dbReference type="SUPFAM" id="SSF52833">
    <property type="entry name" value="Thioredoxin-like"/>
    <property type="match status" value="1"/>
</dbReference>